<accession>A0ACC2RME0</accession>
<dbReference type="EC" id="3.6.4.12" evidence="1"/>
<gene>
    <name evidence="1" type="primary">MCM3_2</name>
    <name evidence="1" type="ORF">DSO57_1006744</name>
</gene>
<keyword evidence="1" id="KW-0347">Helicase</keyword>
<evidence type="ECO:0000313" key="1">
    <source>
        <dbReference type="EMBL" id="KAJ9051203.1"/>
    </source>
</evidence>
<name>A0ACC2RME0_9FUNG</name>
<keyword evidence="2" id="KW-1185">Reference proteome</keyword>
<keyword evidence="1" id="KW-0067">ATP-binding</keyword>
<comment type="caution">
    <text evidence="1">The sequence shown here is derived from an EMBL/GenBank/DDBJ whole genome shotgun (WGS) entry which is preliminary data.</text>
</comment>
<sequence length="830" mass="91654">MSSLNYITNSNNVDESLLVLTRAFREFLTADYHNGEYTSLITKLIPAQERRLLVSLDVVRSEMDLPFHRGLLNEPGLYHEALTRAVKEVAKDIAARENLPLVQDEDMYFVGLTGRFGDHHVSPRTLTAHFLGQTVCVEGIVARCSISRPKVTRSVHYCEATHVFQYKDYRDSTTATIDQPATTATYPVEDESGNPLMTEFGLSTYRDHQSLAIQEMPERAPPGQLPRSVEVLLDDDLVDRLKPGDRVHVIGTYRSLGSRNSNSASATFKTVLVANHVRLTGSKSSSATNAIPTTVRLTDQDNTNIVSLANKKKRGVVDLLALSLMPSIFGHDYIKRAILLMLLGGMEKNLANGTHIRGDINVLMVGDPSTAKSQVLRYVLNMANLAVATTGRGSSGVGLTAAVTTDPDSGERRLEAGAMVLADRGVVCIDEFDKMSDVDRVAIHEVMEQQTVTISKAGIHTSLNARCSVLAAANPIYGQYDETKDPHRNIALPDSLLSRFDLLFIVLDKIDDVHDRAIASHVLQMHQYIPPGLSQGEPLRQLGGLILDLDDLTVDDGSANDDKETPIYEKNHTAKHAGVPKKHNDPEGPRDLLTAAFIKKYIFYAKSKIEPKLTPQAADKIKEAYIQLRNGDLNGRVRRTLPVTARTLETLIRLSTAHAKARLSSRVDAKDVEAANELLRYAMFKEIATKTKKKKNIPSKRLRKEKASEAPAERPEQVSDEEEEVEEEEEEEDEEEEDEMADSNDAGATSVFVPGQAPNPERAEIFGQALFSYLQTKDGETMLLPEDVIAHANKVVGESAAFSEAETEAILTQMGDENKIMYSDGTIYII</sequence>
<dbReference type="Proteomes" id="UP001165960">
    <property type="component" value="Unassembled WGS sequence"/>
</dbReference>
<protein>
    <submittedName>
        <fullName evidence="1">MCM DNA helicase complex subunit</fullName>
        <ecNumber evidence="1">3.6.4.12</ecNumber>
    </submittedName>
</protein>
<organism evidence="1 2">
    <name type="scientific">Entomophthora muscae</name>
    <dbReference type="NCBI Taxonomy" id="34485"/>
    <lineage>
        <taxon>Eukaryota</taxon>
        <taxon>Fungi</taxon>
        <taxon>Fungi incertae sedis</taxon>
        <taxon>Zoopagomycota</taxon>
        <taxon>Entomophthoromycotina</taxon>
        <taxon>Entomophthoromycetes</taxon>
        <taxon>Entomophthorales</taxon>
        <taxon>Entomophthoraceae</taxon>
        <taxon>Entomophthora</taxon>
    </lineage>
</organism>
<dbReference type="EMBL" id="QTSX02007119">
    <property type="protein sequence ID" value="KAJ9051203.1"/>
    <property type="molecule type" value="Genomic_DNA"/>
</dbReference>
<reference evidence="1" key="1">
    <citation type="submission" date="2022-04" db="EMBL/GenBank/DDBJ databases">
        <title>Genome of the entomopathogenic fungus Entomophthora muscae.</title>
        <authorList>
            <person name="Elya C."/>
            <person name="Lovett B.R."/>
            <person name="Lee E."/>
            <person name="Macias A.M."/>
            <person name="Hajek A.E."/>
            <person name="De Bivort B.L."/>
            <person name="Kasson M.T."/>
            <person name="De Fine Licht H.H."/>
            <person name="Stajich J.E."/>
        </authorList>
    </citation>
    <scope>NUCLEOTIDE SEQUENCE</scope>
    <source>
        <strain evidence="1">Berkeley</strain>
    </source>
</reference>
<proteinExistence type="predicted"/>
<evidence type="ECO:0000313" key="2">
    <source>
        <dbReference type="Proteomes" id="UP001165960"/>
    </source>
</evidence>
<keyword evidence="1" id="KW-0547">Nucleotide-binding</keyword>
<keyword evidence="1" id="KW-0378">Hydrolase</keyword>